<dbReference type="GO" id="GO:0016887">
    <property type="term" value="F:ATP hydrolysis activity"/>
    <property type="evidence" value="ECO:0007669"/>
    <property type="project" value="InterPro"/>
</dbReference>
<dbReference type="Pfam" id="PF00005">
    <property type="entry name" value="ABC_tran"/>
    <property type="match status" value="1"/>
</dbReference>
<dbReference type="SUPFAM" id="SSF52540">
    <property type="entry name" value="P-loop containing nucleoside triphosphate hydrolases"/>
    <property type="match status" value="1"/>
</dbReference>
<keyword evidence="2" id="KW-0547">Nucleotide-binding</keyword>
<dbReference type="GO" id="GO:0005524">
    <property type="term" value="F:ATP binding"/>
    <property type="evidence" value="ECO:0007669"/>
    <property type="project" value="UniProtKB-KW"/>
</dbReference>
<evidence type="ECO:0000256" key="3">
    <source>
        <dbReference type="ARBA" id="ARBA00022840"/>
    </source>
</evidence>
<evidence type="ECO:0000259" key="4">
    <source>
        <dbReference type="PROSITE" id="PS50893"/>
    </source>
</evidence>
<proteinExistence type="predicted"/>
<dbReference type="RefSeq" id="WP_132283010.1">
    <property type="nucleotide sequence ID" value="NZ_SMGQ01000015.1"/>
</dbReference>
<dbReference type="SMART" id="SM00382">
    <property type="entry name" value="AAA"/>
    <property type="match status" value="1"/>
</dbReference>
<dbReference type="Proteomes" id="UP000294545">
    <property type="component" value="Unassembled WGS sequence"/>
</dbReference>
<evidence type="ECO:0000256" key="1">
    <source>
        <dbReference type="ARBA" id="ARBA00022448"/>
    </source>
</evidence>
<keyword evidence="1" id="KW-0813">Transport</keyword>
<dbReference type="PROSITE" id="PS50893">
    <property type="entry name" value="ABC_TRANSPORTER_2"/>
    <property type="match status" value="1"/>
</dbReference>
<dbReference type="InterPro" id="IPR003593">
    <property type="entry name" value="AAA+_ATPase"/>
</dbReference>
<dbReference type="CDD" id="cd03230">
    <property type="entry name" value="ABC_DR_subfamily_A"/>
    <property type="match status" value="1"/>
</dbReference>
<comment type="caution">
    <text evidence="5">The sequence shown here is derived from an EMBL/GenBank/DDBJ whole genome shotgun (WGS) entry which is preliminary data.</text>
</comment>
<name>A0A4R1ML69_9FIRM</name>
<keyword evidence="6" id="KW-1185">Reference proteome</keyword>
<keyword evidence="3 5" id="KW-0067">ATP-binding</keyword>
<dbReference type="PANTHER" id="PTHR42939:SF1">
    <property type="entry name" value="ABC TRANSPORTER ATP-BINDING PROTEIN ALBC-RELATED"/>
    <property type="match status" value="1"/>
</dbReference>
<dbReference type="AlphaFoldDB" id="A0A4R1ML69"/>
<dbReference type="InterPro" id="IPR027417">
    <property type="entry name" value="P-loop_NTPase"/>
</dbReference>
<sequence>MLKSTQLSKGFFKKKALKNVDIDIAPGKIYGILGPNGSGKSTFMKIASGLMHQTSGTMTFEDQPIGTYSKSKIAYMPTEMFFYSFMTIKTVGDYFADFYDDFDLDAYQELIQFMNLDMNSKVSSLSTGMGAKLKIAATLSRNAKLIMLDEPLNGIDLVTREKIIQTIVKKANDDNTLLVSSHLVNEIESILDEVIFLKDGEVVVQGNAEAVREEHNKSIVDLYKEVFA</sequence>
<organism evidence="5 6">
    <name type="scientific">Natranaerovirga hydrolytica</name>
    <dbReference type="NCBI Taxonomy" id="680378"/>
    <lineage>
        <taxon>Bacteria</taxon>
        <taxon>Bacillati</taxon>
        <taxon>Bacillota</taxon>
        <taxon>Clostridia</taxon>
        <taxon>Lachnospirales</taxon>
        <taxon>Natranaerovirgaceae</taxon>
        <taxon>Natranaerovirga</taxon>
    </lineage>
</organism>
<dbReference type="InterPro" id="IPR051782">
    <property type="entry name" value="ABC_Transporter_VariousFunc"/>
</dbReference>
<dbReference type="InterPro" id="IPR003439">
    <property type="entry name" value="ABC_transporter-like_ATP-bd"/>
</dbReference>
<dbReference type="EMBL" id="SMGQ01000015">
    <property type="protein sequence ID" value="TCK90563.1"/>
    <property type="molecule type" value="Genomic_DNA"/>
</dbReference>
<evidence type="ECO:0000313" key="6">
    <source>
        <dbReference type="Proteomes" id="UP000294545"/>
    </source>
</evidence>
<protein>
    <submittedName>
        <fullName evidence="5">ABC-2 type transport system ATP-binding protein</fullName>
    </submittedName>
</protein>
<dbReference type="OrthoDB" id="9804819at2"/>
<dbReference type="PANTHER" id="PTHR42939">
    <property type="entry name" value="ABC TRANSPORTER ATP-BINDING PROTEIN ALBC-RELATED"/>
    <property type="match status" value="1"/>
</dbReference>
<feature type="domain" description="ABC transporter" evidence="4">
    <location>
        <begin position="2"/>
        <end position="224"/>
    </location>
</feature>
<gene>
    <name evidence="5" type="ORF">EDC19_2332</name>
</gene>
<accession>A0A4R1ML69</accession>
<reference evidence="5 6" key="1">
    <citation type="submission" date="2019-03" db="EMBL/GenBank/DDBJ databases">
        <title>Genomic Encyclopedia of Type Strains, Phase IV (KMG-IV): sequencing the most valuable type-strain genomes for metagenomic binning, comparative biology and taxonomic classification.</title>
        <authorList>
            <person name="Goeker M."/>
        </authorList>
    </citation>
    <scope>NUCLEOTIDE SEQUENCE [LARGE SCALE GENOMIC DNA]</scope>
    <source>
        <strain evidence="5 6">DSM 24176</strain>
    </source>
</reference>
<evidence type="ECO:0000256" key="2">
    <source>
        <dbReference type="ARBA" id="ARBA00022741"/>
    </source>
</evidence>
<evidence type="ECO:0000313" key="5">
    <source>
        <dbReference type="EMBL" id="TCK90563.1"/>
    </source>
</evidence>
<dbReference type="Gene3D" id="3.40.50.300">
    <property type="entry name" value="P-loop containing nucleotide triphosphate hydrolases"/>
    <property type="match status" value="1"/>
</dbReference>